<dbReference type="RefSeq" id="WP_310126751.1">
    <property type="nucleotide sequence ID" value="NZ_JAVDQV010000023.1"/>
</dbReference>
<dbReference type="PIRSF" id="PIRSF029287">
    <property type="entry name" value="UCP029287"/>
    <property type="match status" value="1"/>
</dbReference>
<proteinExistence type="predicted"/>
<protein>
    <submittedName>
        <fullName evidence="1">Type VI secretion system protein ImpM</fullName>
    </submittedName>
</protein>
<keyword evidence="2" id="KW-1185">Reference proteome</keyword>
<organism evidence="1 2">
    <name type="scientific">Paraburkholderia terricola</name>
    <dbReference type="NCBI Taxonomy" id="169427"/>
    <lineage>
        <taxon>Bacteria</taxon>
        <taxon>Pseudomonadati</taxon>
        <taxon>Pseudomonadota</taxon>
        <taxon>Betaproteobacteria</taxon>
        <taxon>Burkholderiales</taxon>
        <taxon>Burkholderiaceae</taxon>
        <taxon>Paraburkholderia</taxon>
    </lineage>
</organism>
<dbReference type="Proteomes" id="UP001264340">
    <property type="component" value="Unassembled WGS sequence"/>
</dbReference>
<dbReference type="Gene3D" id="3.40.1730.10">
    <property type="entry name" value="pa0076 domain"/>
    <property type="match status" value="1"/>
</dbReference>
<accession>A0ABU1M0U4</accession>
<evidence type="ECO:0000313" key="2">
    <source>
        <dbReference type="Proteomes" id="UP001264340"/>
    </source>
</evidence>
<reference evidence="1 2" key="1">
    <citation type="submission" date="2023-07" db="EMBL/GenBank/DDBJ databases">
        <title>Sorghum-associated microbial communities from plants grown in Nebraska, USA.</title>
        <authorList>
            <person name="Schachtman D."/>
        </authorList>
    </citation>
    <scope>NUCLEOTIDE SEQUENCE [LARGE SCALE GENOMIC DNA]</scope>
    <source>
        <strain evidence="1 2">DS1316</strain>
    </source>
</reference>
<gene>
    <name evidence="1" type="ORF">J2804_006053</name>
</gene>
<dbReference type="NCBIfam" id="TIGR03373">
    <property type="entry name" value="VI_minor_4"/>
    <property type="match status" value="1"/>
</dbReference>
<dbReference type="InterPro" id="IPR038225">
    <property type="entry name" value="TagF_sf"/>
</dbReference>
<dbReference type="EMBL" id="JAVDRP010000021">
    <property type="protein sequence ID" value="MDR6412617.1"/>
    <property type="molecule type" value="Genomic_DNA"/>
</dbReference>
<name>A0ABU1M0U4_9BURK</name>
<sequence>MSGQVMRIAEANGHVSWPGWYGKVPGAGDFVNRRVSAGLAAWWDRWIQQGMDTLRQGAPDGLSRHFAIAPVWNFLIPAGAGADCVQLGSLAPSCDRVGRYYPVIATLALDAAGYSSHTTASAGGFFRQVGAALLDAVRDAHGPEQLDLALGRVRLPRDTGVFVERDGGVQADGVVRTAEHAAAWPNLAEYFDPHGMTSFWWTYQADDVLPKTHAHTGSFDARLFQTLFGVPPRDAY</sequence>
<dbReference type="InterPro" id="IPR017748">
    <property type="entry name" value="TagF"/>
</dbReference>
<evidence type="ECO:0000313" key="1">
    <source>
        <dbReference type="EMBL" id="MDR6412617.1"/>
    </source>
</evidence>
<dbReference type="Pfam" id="PF09867">
    <property type="entry name" value="TagF_N"/>
    <property type="match status" value="1"/>
</dbReference>
<comment type="caution">
    <text evidence="1">The sequence shown here is derived from an EMBL/GenBank/DDBJ whole genome shotgun (WGS) entry which is preliminary data.</text>
</comment>